<proteinExistence type="predicted"/>
<comment type="caution">
    <text evidence="2">The sequence shown here is derived from an EMBL/GenBank/DDBJ whole genome shotgun (WGS) entry which is preliminary data.</text>
</comment>
<sequence>MLSFSCIVIHLDLESVILIFVQECSTAVSVYRYESQKYSEFQEHDLVSLITQSPVESSSAAATATDAVLKNFFNAPKFTGPYASNVDSFQQPYHSATVNSTVPSVFLPPVHSLQMPSTSLKRINSGNPVTNLVKPST</sequence>
<gene>
    <name evidence="2" type="ORF">KIW84_010145</name>
</gene>
<evidence type="ECO:0000313" key="3">
    <source>
        <dbReference type="Proteomes" id="UP001058974"/>
    </source>
</evidence>
<reference evidence="2 3" key="1">
    <citation type="journal article" date="2022" name="Nat. Genet.">
        <title>Improved pea reference genome and pan-genome highlight genomic features and evolutionary characteristics.</title>
        <authorList>
            <person name="Yang T."/>
            <person name="Liu R."/>
            <person name="Luo Y."/>
            <person name="Hu S."/>
            <person name="Wang D."/>
            <person name="Wang C."/>
            <person name="Pandey M.K."/>
            <person name="Ge S."/>
            <person name="Xu Q."/>
            <person name="Li N."/>
            <person name="Li G."/>
            <person name="Huang Y."/>
            <person name="Saxena R.K."/>
            <person name="Ji Y."/>
            <person name="Li M."/>
            <person name="Yan X."/>
            <person name="He Y."/>
            <person name="Liu Y."/>
            <person name="Wang X."/>
            <person name="Xiang C."/>
            <person name="Varshney R.K."/>
            <person name="Ding H."/>
            <person name="Gao S."/>
            <person name="Zong X."/>
        </authorList>
    </citation>
    <scope>NUCLEOTIDE SEQUENCE [LARGE SCALE GENOMIC DNA]</scope>
    <source>
        <strain evidence="2 3">cv. Zhongwan 6</strain>
    </source>
</reference>
<feature type="chain" id="PRO_5039039790" evidence="1">
    <location>
        <begin position="27"/>
        <end position="137"/>
    </location>
</feature>
<evidence type="ECO:0000256" key="1">
    <source>
        <dbReference type="SAM" id="SignalP"/>
    </source>
</evidence>
<accession>A0A9D4YML3</accession>
<name>A0A9D4YML3_PEA</name>
<dbReference type="EMBL" id="JAMSHJ010000001">
    <property type="protein sequence ID" value="KAI5440545.1"/>
    <property type="molecule type" value="Genomic_DNA"/>
</dbReference>
<feature type="signal peptide" evidence="1">
    <location>
        <begin position="1"/>
        <end position="26"/>
    </location>
</feature>
<evidence type="ECO:0000313" key="2">
    <source>
        <dbReference type="EMBL" id="KAI5440545.1"/>
    </source>
</evidence>
<keyword evidence="3" id="KW-1185">Reference proteome</keyword>
<dbReference type="Gramene" id="Psat01G0014500-T1">
    <property type="protein sequence ID" value="KAI5440545.1"/>
    <property type="gene ID" value="KIW84_010145"/>
</dbReference>
<protein>
    <submittedName>
        <fullName evidence="2">Uncharacterized protein</fullName>
    </submittedName>
</protein>
<dbReference type="Proteomes" id="UP001058974">
    <property type="component" value="Chromosome 1"/>
</dbReference>
<dbReference type="AlphaFoldDB" id="A0A9D4YML3"/>
<organism evidence="2 3">
    <name type="scientific">Pisum sativum</name>
    <name type="common">Garden pea</name>
    <name type="synonym">Lathyrus oleraceus</name>
    <dbReference type="NCBI Taxonomy" id="3888"/>
    <lineage>
        <taxon>Eukaryota</taxon>
        <taxon>Viridiplantae</taxon>
        <taxon>Streptophyta</taxon>
        <taxon>Embryophyta</taxon>
        <taxon>Tracheophyta</taxon>
        <taxon>Spermatophyta</taxon>
        <taxon>Magnoliopsida</taxon>
        <taxon>eudicotyledons</taxon>
        <taxon>Gunneridae</taxon>
        <taxon>Pentapetalae</taxon>
        <taxon>rosids</taxon>
        <taxon>fabids</taxon>
        <taxon>Fabales</taxon>
        <taxon>Fabaceae</taxon>
        <taxon>Papilionoideae</taxon>
        <taxon>50 kb inversion clade</taxon>
        <taxon>NPAAA clade</taxon>
        <taxon>Hologalegina</taxon>
        <taxon>IRL clade</taxon>
        <taxon>Fabeae</taxon>
        <taxon>Lathyrus</taxon>
    </lineage>
</organism>
<keyword evidence="1" id="KW-0732">Signal</keyword>